<dbReference type="Gene3D" id="3.40.50.140">
    <property type="match status" value="1"/>
</dbReference>
<evidence type="ECO:0000313" key="12">
    <source>
        <dbReference type="EMBL" id="MCO6044882.1"/>
    </source>
</evidence>
<evidence type="ECO:0000256" key="5">
    <source>
        <dbReference type="ARBA" id="ARBA00023029"/>
    </source>
</evidence>
<name>A0A9X2F9H8_9BACT</name>
<proteinExistence type="inferred from homology"/>
<dbReference type="InterPro" id="IPR013824">
    <property type="entry name" value="Topo_IA_cen_sub1"/>
</dbReference>
<dbReference type="PROSITE" id="PS00396">
    <property type="entry name" value="TOPO_IA_1"/>
    <property type="match status" value="1"/>
</dbReference>
<feature type="domain" description="Toprim" evidence="10">
    <location>
        <begin position="11"/>
        <end position="135"/>
    </location>
</feature>
<dbReference type="SMART" id="SM00493">
    <property type="entry name" value="TOPRIM"/>
    <property type="match status" value="1"/>
</dbReference>
<keyword evidence="5 8" id="KW-0799">Topoisomerase</keyword>
<dbReference type="InterPro" id="IPR034149">
    <property type="entry name" value="TOPRIM_TopoI"/>
</dbReference>
<dbReference type="Proteomes" id="UP001155241">
    <property type="component" value="Unassembled WGS sequence"/>
</dbReference>
<feature type="region of interest" description="Disordered" evidence="9">
    <location>
        <begin position="731"/>
        <end position="769"/>
    </location>
</feature>
<dbReference type="Pfam" id="PF13368">
    <property type="entry name" value="Toprim_C_rpt"/>
    <property type="match status" value="4"/>
</dbReference>
<feature type="site" description="Interaction with DNA" evidence="8">
    <location>
        <position position="176"/>
    </location>
</feature>
<keyword evidence="13" id="KW-1185">Reference proteome</keyword>
<dbReference type="InterPro" id="IPR005733">
    <property type="entry name" value="TopoI_bac-type"/>
</dbReference>
<gene>
    <name evidence="8 12" type="primary">topA</name>
    <name evidence="12" type="ORF">NG895_13295</name>
</gene>
<feature type="site" description="Interaction with DNA" evidence="8">
    <location>
        <position position="331"/>
    </location>
</feature>
<dbReference type="GO" id="GO:0003677">
    <property type="term" value="F:DNA binding"/>
    <property type="evidence" value="ECO:0007669"/>
    <property type="project" value="UniProtKB-KW"/>
</dbReference>
<dbReference type="Pfam" id="PF01751">
    <property type="entry name" value="Toprim"/>
    <property type="match status" value="1"/>
</dbReference>
<dbReference type="InterPro" id="IPR003602">
    <property type="entry name" value="Topo_IA_DNA-bd_dom"/>
</dbReference>
<dbReference type="GO" id="GO:0006265">
    <property type="term" value="P:DNA topological change"/>
    <property type="evidence" value="ECO:0007669"/>
    <property type="project" value="UniProtKB-UniRule"/>
</dbReference>
<evidence type="ECO:0000256" key="7">
    <source>
        <dbReference type="ARBA" id="ARBA00023235"/>
    </source>
</evidence>
<feature type="site" description="Interaction with DNA" evidence="8">
    <location>
        <position position="160"/>
    </location>
</feature>
<evidence type="ECO:0000313" key="13">
    <source>
        <dbReference type="Proteomes" id="UP001155241"/>
    </source>
</evidence>
<feature type="region of interest" description="Disordered" evidence="9">
    <location>
        <begin position="695"/>
        <end position="715"/>
    </location>
</feature>
<dbReference type="EMBL" id="JAMXLR010000043">
    <property type="protein sequence ID" value="MCO6044882.1"/>
    <property type="molecule type" value="Genomic_DNA"/>
</dbReference>
<dbReference type="RefSeq" id="WP_252852996.1">
    <property type="nucleotide sequence ID" value="NZ_JAMXLR010000043.1"/>
</dbReference>
<feature type="site" description="Interaction with DNA" evidence="8">
    <location>
        <position position="164"/>
    </location>
</feature>
<organism evidence="12 13">
    <name type="scientific">Aeoliella straminimaris</name>
    <dbReference type="NCBI Taxonomy" id="2954799"/>
    <lineage>
        <taxon>Bacteria</taxon>
        <taxon>Pseudomonadati</taxon>
        <taxon>Planctomycetota</taxon>
        <taxon>Planctomycetia</taxon>
        <taxon>Pirellulales</taxon>
        <taxon>Lacipirellulaceae</taxon>
        <taxon>Aeoliella</taxon>
    </lineage>
</organism>
<evidence type="ECO:0000256" key="1">
    <source>
        <dbReference type="ARBA" id="ARBA00000213"/>
    </source>
</evidence>
<dbReference type="GO" id="GO:0046872">
    <property type="term" value="F:metal ion binding"/>
    <property type="evidence" value="ECO:0007669"/>
    <property type="project" value="UniProtKB-KW"/>
</dbReference>
<evidence type="ECO:0000256" key="2">
    <source>
        <dbReference type="ARBA" id="ARBA00009446"/>
    </source>
</evidence>
<dbReference type="PANTHER" id="PTHR42785:SF1">
    <property type="entry name" value="DNA TOPOISOMERASE"/>
    <property type="match status" value="1"/>
</dbReference>
<dbReference type="InterPro" id="IPR006171">
    <property type="entry name" value="TOPRIM_dom"/>
</dbReference>
<keyword evidence="3" id="KW-0479">Metal-binding</keyword>
<reference evidence="12" key="1">
    <citation type="submission" date="2022-06" db="EMBL/GenBank/DDBJ databases">
        <title>Aeoliella straminimaris, a novel planctomycete from sediments.</title>
        <authorList>
            <person name="Vitorino I.R."/>
            <person name="Lage O.M."/>
        </authorList>
    </citation>
    <scope>NUCLEOTIDE SEQUENCE</scope>
    <source>
        <strain evidence="12">ICT_H6.2</strain>
    </source>
</reference>
<dbReference type="InterPro" id="IPR013497">
    <property type="entry name" value="Topo_IA_cen"/>
</dbReference>
<feature type="active site" description="O-(5'-phospho-DNA)-tyrosine intermediate" evidence="8">
    <location>
        <position position="329"/>
    </location>
</feature>
<feature type="site" description="Interaction with DNA" evidence="8">
    <location>
        <position position="161"/>
    </location>
</feature>
<feature type="compositionally biased region" description="Basic and acidic residues" evidence="9">
    <location>
        <begin position="697"/>
        <end position="706"/>
    </location>
</feature>
<keyword evidence="7 8" id="KW-0413">Isomerase</keyword>
<feature type="site" description="Interaction with DNA" evidence="8">
    <location>
        <position position="526"/>
    </location>
</feature>
<comment type="subunit">
    <text evidence="8">Monomer.</text>
</comment>
<dbReference type="InterPro" id="IPR003601">
    <property type="entry name" value="Topo_IA_2"/>
</dbReference>
<dbReference type="Pfam" id="PF01131">
    <property type="entry name" value="Topoisom_bac"/>
    <property type="match status" value="1"/>
</dbReference>
<dbReference type="EC" id="5.6.2.1" evidence="8"/>
<dbReference type="GO" id="GO:0003917">
    <property type="term" value="F:DNA topoisomerase type I (single strand cut, ATP-independent) activity"/>
    <property type="evidence" value="ECO:0007669"/>
    <property type="project" value="UniProtKB-UniRule"/>
</dbReference>
<dbReference type="HAMAP" id="MF_00952">
    <property type="entry name" value="Topoisom_1_prok"/>
    <property type="match status" value="1"/>
</dbReference>
<comment type="caution">
    <text evidence="12">The sequence shown here is derived from an EMBL/GenBank/DDBJ whole genome shotgun (WGS) entry which is preliminary data.</text>
</comment>
<evidence type="ECO:0000259" key="11">
    <source>
        <dbReference type="PROSITE" id="PS52039"/>
    </source>
</evidence>
<feature type="site" description="Interaction with DNA" evidence="8">
    <location>
        <position position="169"/>
    </location>
</feature>
<protein>
    <recommendedName>
        <fullName evidence="8">DNA topoisomerase 1</fullName>
        <ecNumber evidence="8">5.6.2.1</ecNumber>
    </recommendedName>
    <alternativeName>
        <fullName evidence="8">DNA topoisomerase I</fullName>
    </alternativeName>
</protein>
<dbReference type="InterPro" id="IPR023406">
    <property type="entry name" value="Topo_IA_AS"/>
</dbReference>
<dbReference type="Gene3D" id="2.70.20.10">
    <property type="entry name" value="Topoisomerase I, domain 3"/>
    <property type="match status" value="1"/>
</dbReference>
<feature type="compositionally biased region" description="Basic and acidic residues" evidence="9">
    <location>
        <begin position="744"/>
        <end position="767"/>
    </location>
</feature>
<dbReference type="InterPro" id="IPR000380">
    <property type="entry name" value="Topo_IA"/>
</dbReference>
<evidence type="ECO:0000256" key="6">
    <source>
        <dbReference type="ARBA" id="ARBA00023125"/>
    </source>
</evidence>
<dbReference type="InterPro" id="IPR028612">
    <property type="entry name" value="Topoisom_1_IA"/>
</dbReference>
<dbReference type="SMART" id="SM00436">
    <property type="entry name" value="TOP1Bc"/>
    <property type="match status" value="1"/>
</dbReference>
<dbReference type="SUPFAM" id="SSF56712">
    <property type="entry name" value="Prokaryotic type I DNA topoisomerase"/>
    <property type="match status" value="1"/>
</dbReference>
<evidence type="ECO:0000256" key="9">
    <source>
        <dbReference type="SAM" id="MobiDB-lite"/>
    </source>
</evidence>
<comment type="function">
    <text evidence="8">Releases the supercoiling and torsional tension of DNA, which is introduced during the DNA replication and transcription, by transiently cleaving and rejoining one strand of the DNA duplex. Introduces a single-strand break via transesterification at a target site in duplex DNA. The scissile phosphodiester is attacked by the catalytic tyrosine of the enzyme, resulting in the formation of a DNA-(5'-phosphotyrosyl)-enzyme intermediate and the expulsion of a 3'-OH DNA strand. The free DNA strand then undergoes passage around the unbroken strand, thus removing DNA supercoils. Finally, in the religation step, the DNA 3'-OH attacks the covalent intermediate to expel the active-site tyrosine and restore the DNA phosphodiester backbone.</text>
</comment>
<dbReference type="AlphaFoldDB" id="A0A9X2F9H8"/>
<dbReference type="NCBIfam" id="TIGR01051">
    <property type="entry name" value="topA_bact"/>
    <property type="match status" value="1"/>
</dbReference>
<sequence length="921" mass="101967">MGKKKAAGGQHALVIVESPAKAKTIGKYLGPGFTVEASIGHVRDLPQGAKQIPAKYKGEPWANLGVNVEKDFEPIYVVPPGKSKHIKMLKDKLKDSTELYLATDEDREGEAISWHLLELLKPKVPVRRLVFHEITKDAIQAALASPREVDDGLVRAQETRRILDRLYGYEVSPLLWRKVRPKLSAGRVQSVAVRLIVERERDRMAFVSSNWWDLLGLFANAKKETLEATLVSVEGKKIPAGKDFDPATGKLKNPDLRLLSDKEAQELADRIRSGEFTVTKVEDKPYTTKPYAPFTTSTLQQEANRKMGFTARRTMGAAQSLYENGHITYMRTDSTNLASVAVEDARKLIVDEYGKDYLPDSPRTYAGKVKNAQEAHEAIRPAGHPFQLPGNIKSQLNADEAKIFDLIWKRTIASQMQDARGRRIAITIEGGGCTFQVSGKTIDFPGYLRAYVEGSDDPSAELADQEKVLPSVEVGEKLQCQELSAKEHNTLPPSRFSEAALTKALEERGIGRPSTYASIIDTIQARNYVFKKGNALVPTWIAFSVTKLLEDHLSRLVDYQFTAQMEDDLDAISRGERKYIEYLESFYFGNGSPGLKKQLEHKVDEIDARGISRILIGKADDGEEVYVRVGRYSPFVEKGETTASLPEDLPPDEVTMEKSLELLAQAEKADEPLGTCPETGKPVYMKIGRFGPYIMRGHPDDEEKPKNAGLLKGMTPDDVDFETALKLLSLPRELGEYHPPAPAESEKKEDGEKDEKDKKDDKKEAKGGKVMAYNGRYGPYVKCGSETRSLPADISPLDVTLEQAIELLKTPKTRGRGAAKKEPIKIFDGESPVTGMKVQLLDGRYGPYVTDGETNASLPKGTSPEELDFNEALNLLAARAAAGGSKKKKTTKKKAAKKKTTKKKTSKAAKKGTTKRTTKKS</sequence>
<accession>A0A9X2F9H8</accession>
<feature type="region of interest" description="Interaction with DNA" evidence="8">
    <location>
        <begin position="184"/>
        <end position="189"/>
    </location>
</feature>
<dbReference type="PANTHER" id="PTHR42785">
    <property type="entry name" value="DNA TOPOISOMERASE, TYPE IA, CORE"/>
    <property type="match status" value="1"/>
</dbReference>
<keyword evidence="6 8" id="KW-0238">DNA-binding</keyword>
<comment type="catalytic activity">
    <reaction evidence="1 8">
        <text>ATP-independent breakage of single-stranded DNA, followed by passage and rejoining.</text>
        <dbReference type="EC" id="5.6.2.1"/>
    </reaction>
</comment>
<feature type="site" description="Interaction with DNA" evidence="8">
    <location>
        <position position="41"/>
    </location>
</feature>
<evidence type="ECO:0000259" key="10">
    <source>
        <dbReference type="PROSITE" id="PS50880"/>
    </source>
</evidence>
<dbReference type="InterPro" id="IPR025589">
    <property type="entry name" value="Toprim_C_rpt"/>
</dbReference>
<dbReference type="PRINTS" id="PR00417">
    <property type="entry name" value="PRTPISMRASEI"/>
</dbReference>
<dbReference type="CDD" id="cd03363">
    <property type="entry name" value="TOPRIM_TopoIA_TopoI"/>
    <property type="match status" value="1"/>
</dbReference>
<feature type="region of interest" description="Disordered" evidence="9">
    <location>
        <begin position="880"/>
        <end position="921"/>
    </location>
</feature>
<keyword evidence="4" id="KW-0460">Magnesium</keyword>
<dbReference type="PROSITE" id="PS52039">
    <property type="entry name" value="TOPO_IA_2"/>
    <property type="match status" value="1"/>
</dbReference>
<evidence type="ECO:0000256" key="3">
    <source>
        <dbReference type="ARBA" id="ARBA00022723"/>
    </source>
</evidence>
<dbReference type="InterPro" id="IPR013826">
    <property type="entry name" value="Topo_IA_cen_sub3"/>
</dbReference>
<dbReference type="Gene3D" id="1.10.290.10">
    <property type="entry name" value="Topoisomerase I, domain 4"/>
    <property type="match status" value="1"/>
</dbReference>
<feature type="compositionally biased region" description="Basic residues" evidence="9">
    <location>
        <begin position="885"/>
        <end position="921"/>
    </location>
</feature>
<evidence type="ECO:0000256" key="4">
    <source>
        <dbReference type="ARBA" id="ARBA00022842"/>
    </source>
</evidence>
<dbReference type="CDD" id="cd00186">
    <property type="entry name" value="TOP1Ac"/>
    <property type="match status" value="1"/>
</dbReference>
<dbReference type="PROSITE" id="PS50880">
    <property type="entry name" value="TOPRIM"/>
    <property type="match status" value="1"/>
</dbReference>
<evidence type="ECO:0000256" key="8">
    <source>
        <dbReference type="HAMAP-Rule" id="MF_00952"/>
    </source>
</evidence>
<dbReference type="SMART" id="SM00437">
    <property type="entry name" value="TOP1Ac"/>
    <property type="match status" value="1"/>
</dbReference>
<feature type="domain" description="Topo IA-type catalytic" evidence="11">
    <location>
        <begin position="150"/>
        <end position="596"/>
    </location>
</feature>
<dbReference type="Gene3D" id="1.10.460.10">
    <property type="entry name" value="Topoisomerase I, domain 2"/>
    <property type="match status" value="1"/>
</dbReference>
<dbReference type="InterPro" id="IPR023405">
    <property type="entry name" value="Topo_IA_core_domain"/>
</dbReference>
<comment type="similarity">
    <text evidence="2 8">Belongs to the type IA topoisomerase family.</text>
</comment>
<dbReference type="InterPro" id="IPR013825">
    <property type="entry name" value="Topo_IA_cen_sub2"/>
</dbReference>